<proteinExistence type="predicted"/>
<dbReference type="Proteomes" id="UP000199167">
    <property type="component" value="Unassembled WGS sequence"/>
</dbReference>
<dbReference type="AlphaFoldDB" id="A0A1I0RB23"/>
<accession>A0A1I0RB23</accession>
<name>A0A1I0RB23_9RHOB</name>
<gene>
    <name evidence="2" type="ORF">SAMN04488515_2424</name>
</gene>
<dbReference type="InterPro" id="IPR025235">
    <property type="entry name" value="DUF4178"/>
</dbReference>
<dbReference type="OrthoDB" id="228033at2"/>
<evidence type="ECO:0000313" key="3">
    <source>
        <dbReference type="Proteomes" id="UP000199167"/>
    </source>
</evidence>
<keyword evidence="3" id="KW-1185">Reference proteome</keyword>
<protein>
    <recommendedName>
        <fullName evidence="1">DUF4178 domain-containing protein</fullName>
    </recommendedName>
</protein>
<feature type="domain" description="DUF4178" evidence="1">
    <location>
        <begin position="57"/>
        <end position="195"/>
    </location>
</feature>
<reference evidence="2 3" key="1">
    <citation type="submission" date="2016-10" db="EMBL/GenBank/DDBJ databases">
        <authorList>
            <person name="de Groot N.N."/>
        </authorList>
    </citation>
    <scope>NUCLEOTIDE SEQUENCE [LARGE SCALE GENOMIC DNA]</scope>
    <source>
        <strain evidence="2 3">DSM 17925</strain>
    </source>
</reference>
<dbReference type="Pfam" id="PF13785">
    <property type="entry name" value="DUF4178"/>
    <property type="match status" value="1"/>
</dbReference>
<sequence>MNEHNCPNCGNALSLRFAQAKMTTCDACGTTIYLRDDGFLNAGTAGEMHDAPMLFALGDQVVIEEAKFQTIGHARFDYGPGWWDEFYALDGNGKGAWISVDEGEIILQRAVEEPLKGAPKTVPRLGQVLMINGYDYRVRERDEATCIALRGEFPETLTVGETYRFINARNQYADVLSGEFSADETHWFIGQWIDPFDIKVESHT</sequence>
<organism evidence="2 3">
    <name type="scientific">Cognatiyoonia koreensis</name>
    <dbReference type="NCBI Taxonomy" id="364200"/>
    <lineage>
        <taxon>Bacteria</taxon>
        <taxon>Pseudomonadati</taxon>
        <taxon>Pseudomonadota</taxon>
        <taxon>Alphaproteobacteria</taxon>
        <taxon>Rhodobacterales</taxon>
        <taxon>Paracoccaceae</taxon>
        <taxon>Cognatiyoonia</taxon>
    </lineage>
</organism>
<evidence type="ECO:0000313" key="2">
    <source>
        <dbReference type="EMBL" id="SEW38032.1"/>
    </source>
</evidence>
<dbReference type="STRING" id="364200.SAMN04488515_2424"/>
<dbReference type="EMBL" id="FOIZ01000002">
    <property type="protein sequence ID" value="SEW38032.1"/>
    <property type="molecule type" value="Genomic_DNA"/>
</dbReference>
<evidence type="ECO:0000259" key="1">
    <source>
        <dbReference type="Pfam" id="PF13785"/>
    </source>
</evidence>